<reference evidence="3" key="1">
    <citation type="submission" date="2018-05" db="EMBL/GenBank/DDBJ databases">
        <authorList>
            <person name="Lanie J.A."/>
            <person name="Ng W.-L."/>
            <person name="Kazmierczak K.M."/>
            <person name="Andrzejewski T.M."/>
            <person name="Davidsen T.M."/>
            <person name="Wayne K.J."/>
            <person name="Tettelin H."/>
            <person name="Glass J.I."/>
            <person name="Rusch D."/>
            <person name="Podicherti R."/>
            <person name="Tsui H.-C.T."/>
            <person name="Winkler M.E."/>
        </authorList>
    </citation>
    <scope>NUCLEOTIDE SEQUENCE</scope>
</reference>
<dbReference type="PRINTS" id="PR01805">
    <property type="entry name" value="VACJLIPOPROT"/>
</dbReference>
<dbReference type="GO" id="GO:0016020">
    <property type="term" value="C:membrane"/>
    <property type="evidence" value="ECO:0007669"/>
    <property type="project" value="InterPro"/>
</dbReference>
<proteinExistence type="predicted"/>
<evidence type="ECO:0000256" key="1">
    <source>
        <dbReference type="ARBA" id="ARBA00022729"/>
    </source>
</evidence>
<gene>
    <name evidence="3" type="ORF">METZ01_LOCUS310904</name>
</gene>
<sequence length="275" mass="30414">MRRKGISVVSVIPRLYLAVCVLLLGAMVLVGCSSAPKNDPEALAEFQKINDPMEVTNRGIFSFNQVLDKVVVKPVTGVYRSLIPSFMRKAVHRFLQNLRTPVTLANDLLQGEGGRAGDTVARFFINSTIGLLGFMDPASHMGFAQHEEDFGQTLAVWGVGEGPYLMLPVFGPSNPRDLTGKVVGFFLDPLNMWAANTDRNEIPIIRTIVSGIDARDLYWDALEDIEKNSIDPYASIRSLYRQRRNDEIRNGKEGPSTSLPDLGRGFELAKSNTTK</sequence>
<keyword evidence="1" id="KW-0732">Signal</keyword>
<name>A0A382NBE2_9ZZZZ</name>
<dbReference type="Pfam" id="PF04333">
    <property type="entry name" value="MlaA"/>
    <property type="match status" value="1"/>
</dbReference>
<evidence type="ECO:0000313" key="3">
    <source>
        <dbReference type="EMBL" id="SVC58050.1"/>
    </source>
</evidence>
<feature type="region of interest" description="Disordered" evidence="2">
    <location>
        <begin position="247"/>
        <end position="275"/>
    </location>
</feature>
<protein>
    <recommendedName>
        <fullName evidence="4">VacJ family lipoprotein</fullName>
    </recommendedName>
</protein>
<dbReference type="AlphaFoldDB" id="A0A382NBE2"/>
<dbReference type="PROSITE" id="PS51257">
    <property type="entry name" value="PROKAR_LIPOPROTEIN"/>
    <property type="match status" value="1"/>
</dbReference>
<dbReference type="PANTHER" id="PTHR30035">
    <property type="entry name" value="LIPOPROTEIN VACJ-RELATED"/>
    <property type="match status" value="1"/>
</dbReference>
<evidence type="ECO:0008006" key="4">
    <source>
        <dbReference type="Google" id="ProtNLM"/>
    </source>
</evidence>
<accession>A0A382NBE2</accession>
<organism evidence="3">
    <name type="scientific">marine metagenome</name>
    <dbReference type="NCBI Taxonomy" id="408172"/>
    <lineage>
        <taxon>unclassified sequences</taxon>
        <taxon>metagenomes</taxon>
        <taxon>ecological metagenomes</taxon>
    </lineage>
</organism>
<dbReference type="EMBL" id="UINC01099064">
    <property type="protein sequence ID" value="SVC58050.1"/>
    <property type="molecule type" value="Genomic_DNA"/>
</dbReference>
<dbReference type="InterPro" id="IPR007428">
    <property type="entry name" value="MlaA"/>
</dbReference>
<evidence type="ECO:0000256" key="2">
    <source>
        <dbReference type="SAM" id="MobiDB-lite"/>
    </source>
</evidence>
<dbReference type="PANTHER" id="PTHR30035:SF3">
    <property type="entry name" value="INTERMEMBRANE PHOSPHOLIPID TRANSPORT SYSTEM LIPOPROTEIN MLAA"/>
    <property type="match status" value="1"/>
</dbReference>
<dbReference type="GO" id="GO:0120010">
    <property type="term" value="P:intermembrane phospholipid transfer"/>
    <property type="evidence" value="ECO:0007669"/>
    <property type="project" value="TreeGrafter"/>
</dbReference>